<evidence type="ECO:0000313" key="3">
    <source>
        <dbReference type="Proteomes" id="UP000078162"/>
    </source>
</evidence>
<accession>A0A1A9HUE3</accession>
<keyword evidence="1" id="KW-0472">Membrane</keyword>
<keyword evidence="1" id="KW-1133">Transmembrane helix</keyword>
<dbReference type="InterPro" id="IPR009968">
    <property type="entry name" value="DUF1494"/>
</dbReference>
<dbReference type="Pfam" id="PF07379">
    <property type="entry name" value="DUF1494"/>
    <property type="match status" value="1"/>
</dbReference>
<dbReference type="AlphaFoldDB" id="A0A1A9HUE3"/>
<evidence type="ECO:0000256" key="1">
    <source>
        <dbReference type="SAM" id="Phobius"/>
    </source>
</evidence>
<feature type="transmembrane region" description="Helical" evidence="1">
    <location>
        <begin position="17"/>
        <end position="40"/>
    </location>
</feature>
<keyword evidence="1" id="KW-0812">Transmembrane</keyword>
<protein>
    <submittedName>
        <fullName evidence="2">Uncharacterized protein</fullName>
    </submittedName>
</protein>
<dbReference type="PATRIC" id="fig|1806891.3.peg.440"/>
<dbReference type="EMBL" id="CP014639">
    <property type="protein sequence ID" value="ANH78620.1"/>
    <property type="molecule type" value="Genomic_DNA"/>
</dbReference>
<organism evidence="2 3">
    <name type="scientific">Candidatus Chlamydia sanziniae</name>
    <dbReference type="NCBI Taxonomy" id="1806891"/>
    <lineage>
        <taxon>Bacteria</taxon>
        <taxon>Pseudomonadati</taxon>
        <taxon>Chlamydiota</taxon>
        <taxon>Chlamydiia</taxon>
        <taxon>Chlamydiales</taxon>
        <taxon>Chlamydiaceae</taxon>
        <taxon>Chlamydia/Chlamydophila group</taxon>
        <taxon>Chlamydia</taxon>
    </lineage>
</organism>
<evidence type="ECO:0000313" key="2">
    <source>
        <dbReference type="EMBL" id="ANH78620.1"/>
    </source>
</evidence>
<dbReference type="STRING" id="1806891.Cs308_0449"/>
<dbReference type="Proteomes" id="UP000078162">
    <property type="component" value="Chromosome"/>
</dbReference>
<keyword evidence="3" id="KW-1185">Reference proteome</keyword>
<dbReference type="KEGG" id="csaz:Cs308_0449"/>
<reference evidence="3" key="1">
    <citation type="submission" date="2016-03" db="EMBL/GenBank/DDBJ databases">
        <title>Culture-independent genomics supports pathogen discovery for uncultivable bacteria within the genus Chlamydia.</title>
        <authorList>
            <person name="Taylor-Brown A."/>
            <person name="Bachmann N.L."/>
            <person name="Borel N."/>
            <person name="Polkinghorne A."/>
        </authorList>
    </citation>
    <scope>NUCLEOTIDE SEQUENCE [LARGE SCALE GENOMIC DNA]</scope>
    <source>
        <strain evidence="3">2742-308</strain>
    </source>
</reference>
<name>A0A1A9HUE3_9CHLA</name>
<dbReference type="RefSeq" id="WP_066482039.1">
    <property type="nucleotide sequence ID" value="NZ_CP014639.1"/>
</dbReference>
<proteinExistence type="predicted"/>
<sequence>MYVCHFITTCKKHKRSFLLIELLITLTLMAFLLGVLGFWYRRIYCFQKQKERSYALYVEENRAYKTLRTMFNAALAPRENLPGMLYTLTFDRGVYRDPELAGEVRACLYHDVEGQELKLRISNMKREDKTETLLLLSHVKHVTITYQDAPDPNEFSKKIGCTIIQELPGFQIRTLNYQFALGR</sequence>
<gene>
    <name evidence="2" type="ORF">Cs308_0449</name>
</gene>